<accession>A0AB33KYR3</accession>
<name>A0AB33KYR3_9FLAO</name>
<dbReference type="AlphaFoldDB" id="A0AB33KYR3"/>
<reference evidence="2" key="1">
    <citation type="submission" date="2024-08" db="EMBL/GenBank/DDBJ databases">
        <title>Whole genome sequence of Tenacibaculum sp. strain pbs-1 associated with black-spot shell disease in Akoya pearl oysters.</title>
        <authorList>
            <person name="Sakatoku A."/>
            <person name="Suzuki T."/>
            <person name="Hatano K."/>
            <person name="Seki M."/>
            <person name="Tanaka D."/>
            <person name="Nakamura S."/>
            <person name="Suzuki N."/>
            <person name="Isshiki T."/>
        </authorList>
    </citation>
    <scope>NUCLEOTIDE SEQUENCE</scope>
    <source>
        <strain evidence="2">Pbs-1</strain>
    </source>
</reference>
<sequence>MAKTPLGTIRKTGQKCPESGVWEAQANPSGTIPLSEGETFPPHRGSSVDWKLISYA</sequence>
<gene>
    <name evidence="2" type="ORF">Pbs1_02170</name>
</gene>
<proteinExistence type="predicted"/>
<evidence type="ECO:0000256" key="1">
    <source>
        <dbReference type="SAM" id="MobiDB-lite"/>
    </source>
</evidence>
<dbReference type="EMBL" id="AP035888">
    <property type="protein sequence ID" value="BFP66874.1"/>
    <property type="molecule type" value="Genomic_DNA"/>
</dbReference>
<evidence type="ECO:0000313" key="2">
    <source>
        <dbReference type="EMBL" id="BFP66874.1"/>
    </source>
</evidence>
<organism evidence="2">
    <name type="scientific">Tenacibaculum sp. Pbs-1</name>
    <dbReference type="NCBI Taxonomy" id="3238748"/>
    <lineage>
        <taxon>Bacteria</taxon>
        <taxon>Pseudomonadati</taxon>
        <taxon>Bacteroidota</taxon>
        <taxon>Flavobacteriia</taxon>
        <taxon>Flavobacteriales</taxon>
        <taxon>Flavobacteriaceae</taxon>
        <taxon>Tenacibaculum</taxon>
    </lineage>
</organism>
<protein>
    <recommendedName>
        <fullName evidence="3">Sel1</fullName>
    </recommendedName>
</protein>
<evidence type="ECO:0008006" key="3">
    <source>
        <dbReference type="Google" id="ProtNLM"/>
    </source>
</evidence>
<feature type="region of interest" description="Disordered" evidence="1">
    <location>
        <begin position="1"/>
        <end position="21"/>
    </location>
</feature>